<evidence type="ECO:0000313" key="2">
    <source>
        <dbReference type="Proteomes" id="UP000741013"/>
    </source>
</evidence>
<evidence type="ECO:0000313" key="1">
    <source>
        <dbReference type="EMBL" id="MBP2184275.1"/>
    </source>
</evidence>
<dbReference type="EMBL" id="JAGGMS010000001">
    <property type="protein sequence ID" value="MBP2184275.1"/>
    <property type="molecule type" value="Genomic_DNA"/>
</dbReference>
<gene>
    <name evidence="1" type="ORF">JOM49_005801</name>
</gene>
<organism evidence="1 2">
    <name type="scientific">Amycolatopsis magusensis</name>
    <dbReference type="NCBI Taxonomy" id="882444"/>
    <lineage>
        <taxon>Bacteria</taxon>
        <taxon>Bacillati</taxon>
        <taxon>Actinomycetota</taxon>
        <taxon>Actinomycetes</taxon>
        <taxon>Pseudonocardiales</taxon>
        <taxon>Pseudonocardiaceae</taxon>
        <taxon>Amycolatopsis</taxon>
    </lineage>
</organism>
<keyword evidence="2" id="KW-1185">Reference proteome</keyword>
<dbReference type="Proteomes" id="UP000741013">
    <property type="component" value="Unassembled WGS sequence"/>
</dbReference>
<sequence>MREISMSAHKVERADRNAAHWHWIFDSSK</sequence>
<comment type="caution">
    <text evidence="1">The sequence shown here is derived from an EMBL/GenBank/DDBJ whole genome shotgun (WGS) entry which is preliminary data.</text>
</comment>
<proteinExistence type="predicted"/>
<name>A0ABS4PXX0_9PSEU</name>
<accession>A0ABS4PXX0</accession>
<protein>
    <submittedName>
        <fullName evidence="1">Uncharacterized protein</fullName>
    </submittedName>
</protein>
<reference evidence="1 2" key="1">
    <citation type="submission" date="2021-03" db="EMBL/GenBank/DDBJ databases">
        <title>Sequencing the genomes of 1000 actinobacteria strains.</title>
        <authorList>
            <person name="Klenk H.-P."/>
        </authorList>
    </citation>
    <scope>NUCLEOTIDE SEQUENCE [LARGE SCALE GENOMIC DNA]</scope>
    <source>
        <strain evidence="1 2">DSM 45510</strain>
    </source>
</reference>